<keyword evidence="4 6" id="KW-0732">Signal</keyword>
<dbReference type="EMBL" id="AVPG01000026">
    <property type="protein sequence ID" value="KGX85125.1"/>
    <property type="molecule type" value="Genomic_DNA"/>
</dbReference>
<keyword evidence="2 5" id="KW-0500">Molybdenum</keyword>
<evidence type="ECO:0000256" key="6">
    <source>
        <dbReference type="SAM" id="SignalP"/>
    </source>
</evidence>
<dbReference type="GO" id="GO:0046872">
    <property type="term" value="F:metal ion binding"/>
    <property type="evidence" value="ECO:0007669"/>
    <property type="project" value="UniProtKB-KW"/>
</dbReference>
<keyword evidence="3 5" id="KW-0479">Metal-binding</keyword>
<dbReference type="AlphaFoldDB" id="A0A0A5G225"/>
<name>A0A0A5G225_9BACI</name>
<evidence type="ECO:0008006" key="9">
    <source>
        <dbReference type="Google" id="ProtNLM"/>
    </source>
</evidence>
<dbReference type="Pfam" id="PF13531">
    <property type="entry name" value="SBP_bac_11"/>
    <property type="match status" value="1"/>
</dbReference>
<organism evidence="7 8">
    <name type="scientific">Pontibacillus litoralis JSM 072002</name>
    <dbReference type="NCBI Taxonomy" id="1385512"/>
    <lineage>
        <taxon>Bacteria</taxon>
        <taxon>Bacillati</taxon>
        <taxon>Bacillota</taxon>
        <taxon>Bacilli</taxon>
        <taxon>Bacillales</taxon>
        <taxon>Bacillaceae</taxon>
        <taxon>Pontibacillus</taxon>
    </lineage>
</organism>
<dbReference type="PANTHER" id="PTHR30632">
    <property type="entry name" value="MOLYBDATE-BINDING PERIPLASMIC PROTEIN"/>
    <property type="match status" value="1"/>
</dbReference>
<dbReference type="GO" id="GO:0030973">
    <property type="term" value="F:molybdate ion binding"/>
    <property type="evidence" value="ECO:0007669"/>
    <property type="project" value="TreeGrafter"/>
</dbReference>
<evidence type="ECO:0000256" key="2">
    <source>
        <dbReference type="ARBA" id="ARBA00022505"/>
    </source>
</evidence>
<feature type="signal peptide" evidence="6">
    <location>
        <begin position="1"/>
        <end position="26"/>
    </location>
</feature>
<dbReference type="GO" id="GO:0015689">
    <property type="term" value="P:molybdate ion transport"/>
    <property type="evidence" value="ECO:0007669"/>
    <property type="project" value="InterPro"/>
</dbReference>
<evidence type="ECO:0000313" key="7">
    <source>
        <dbReference type="EMBL" id="KGX85125.1"/>
    </source>
</evidence>
<evidence type="ECO:0000256" key="4">
    <source>
        <dbReference type="ARBA" id="ARBA00022729"/>
    </source>
</evidence>
<evidence type="ECO:0000256" key="3">
    <source>
        <dbReference type="ARBA" id="ARBA00022723"/>
    </source>
</evidence>
<proteinExistence type="inferred from homology"/>
<dbReference type="eggNOG" id="COG0725">
    <property type="taxonomic scope" value="Bacteria"/>
</dbReference>
<keyword evidence="8" id="KW-1185">Reference proteome</keyword>
<reference evidence="7 8" key="1">
    <citation type="submission" date="2013-08" db="EMBL/GenBank/DDBJ databases">
        <authorList>
            <person name="Huang J."/>
            <person name="Wang G."/>
        </authorList>
    </citation>
    <scope>NUCLEOTIDE SEQUENCE [LARGE SCALE GENOMIC DNA]</scope>
    <source>
        <strain evidence="7 8">JSM 072002</strain>
    </source>
</reference>
<feature type="chain" id="PRO_5039404631" description="Molybdenum ABC transporter substrate-binding protein" evidence="6">
    <location>
        <begin position="27"/>
        <end position="266"/>
    </location>
</feature>
<feature type="binding site" evidence="5">
    <location>
        <position position="177"/>
    </location>
    <ligand>
        <name>molybdate</name>
        <dbReference type="ChEBI" id="CHEBI:36264"/>
    </ligand>
</feature>
<dbReference type="Proteomes" id="UP000030401">
    <property type="component" value="Unassembled WGS sequence"/>
</dbReference>
<dbReference type="InterPro" id="IPR050682">
    <property type="entry name" value="ModA/WtpA"/>
</dbReference>
<dbReference type="GO" id="GO:1901359">
    <property type="term" value="F:tungstate binding"/>
    <property type="evidence" value="ECO:0007669"/>
    <property type="project" value="UniProtKB-ARBA"/>
</dbReference>
<dbReference type="OrthoDB" id="9785015at2"/>
<dbReference type="PIRSF" id="PIRSF004846">
    <property type="entry name" value="ModA"/>
    <property type="match status" value="1"/>
</dbReference>
<feature type="binding site" evidence="5">
    <location>
        <position position="150"/>
    </location>
    <ligand>
        <name>molybdate</name>
        <dbReference type="ChEBI" id="CHEBI:36264"/>
    </ligand>
</feature>
<protein>
    <recommendedName>
        <fullName evidence="9">Molybdenum ABC transporter substrate-binding protein</fullName>
    </recommendedName>
</protein>
<comment type="similarity">
    <text evidence="1">Belongs to the bacterial solute-binding protein ModA family.</text>
</comment>
<feature type="binding site" evidence="5">
    <location>
        <position position="72"/>
    </location>
    <ligand>
        <name>molybdate</name>
        <dbReference type="ChEBI" id="CHEBI:36264"/>
    </ligand>
</feature>
<evidence type="ECO:0000256" key="1">
    <source>
        <dbReference type="ARBA" id="ARBA00009175"/>
    </source>
</evidence>
<comment type="caution">
    <text evidence="7">The sequence shown here is derived from an EMBL/GenBank/DDBJ whole genome shotgun (WGS) entry which is preliminary data.</text>
</comment>
<dbReference type="PANTHER" id="PTHR30632:SF0">
    <property type="entry name" value="SULFATE-BINDING PROTEIN"/>
    <property type="match status" value="1"/>
</dbReference>
<evidence type="ECO:0000256" key="5">
    <source>
        <dbReference type="PIRSR" id="PIRSR004846-1"/>
    </source>
</evidence>
<dbReference type="FunFam" id="3.40.190.10:FF:000035">
    <property type="entry name" value="Molybdate ABC transporter substrate-binding protein"/>
    <property type="match status" value="1"/>
</dbReference>
<dbReference type="NCBIfam" id="TIGR01256">
    <property type="entry name" value="modA"/>
    <property type="match status" value="1"/>
</dbReference>
<dbReference type="InterPro" id="IPR005950">
    <property type="entry name" value="ModA"/>
</dbReference>
<gene>
    <name evidence="7" type="ORF">N784_10080</name>
</gene>
<feature type="binding site" evidence="5">
    <location>
        <position position="44"/>
    </location>
    <ligand>
        <name>molybdate</name>
        <dbReference type="ChEBI" id="CHEBI:36264"/>
    </ligand>
</feature>
<dbReference type="Gene3D" id="3.40.190.10">
    <property type="entry name" value="Periplasmic binding protein-like II"/>
    <property type="match status" value="2"/>
</dbReference>
<evidence type="ECO:0000313" key="8">
    <source>
        <dbReference type="Proteomes" id="UP000030401"/>
    </source>
</evidence>
<accession>A0A0A5G225</accession>
<dbReference type="STRING" id="1385512.N784_10080"/>
<dbReference type="SUPFAM" id="SSF53850">
    <property type="entry name" value="Periplasmic binding protein-like II"/>
    <property type="match status" value="1"/>
</dbReference>
<sequence length="266" mass="29394">MFVKRRLLLILLHIVVVLSLTSCTNSEESTSSTFTELTISAAASMKEPLLQIGERFEQEHDTIQLHYNFGGSGALKNQIVHGAPVDVFISAAPIHIKELIEKEIMKEEHAIPFIRNSLVWITHQDKEAVFANIIQGNQPIAIGTPATVPAGMYAKQALESAEMWSAVKNRIVFTKDVRHVLSLVEQQSVMAGVVYQSDALSSDHVTIVETIDPSLHESIEYMIGVPQSSNNKQAALSFMEFLQSEEGVSVLQEAGFTSMDMKQVTQ</sequence>
<feature type="binding site" evidence="5">
    <location>
        <position position="195"/>
    </location>
    <ligand>
        <name>molybdate</name>
        <dbReference type="ChEBI" id="CHEBI:36264"/>
    </ligand>
</feature>
<dbReference type="PROSITE" id="PS51257">
    <property type="entry name" value="PROKAR_LIPOPROTEIN"/>
    <property type="match status" value="1"/>
</dbReference>